<evidence type="ECO:0000313" key="1">
    <source>
        <dbReference type="EMBL" id="KAF9953828.1"/>
    </source>
</evidence>
<dbReference type="InterPro" id="IPR032675">
    <property type="entry name" value="LRR_dom_sf"/>
</dbReference>
<name>A0A9P6IYK7_MORAP</name>
<protein>
    <submittedName>
        <fullName evidence="1">Uncharacterized protein</fullName>
    </submittedName>
</protein>
<proteinExistence type="predicted"/>
<comment type="caution">
    <text evidence="1">The sequence shown here is derived from an EMBL/GenBank/DDBJ whole genome shotgun (WGS) entry which is preliminary data.</text>
</comment>
<keyword evidence="2" id="KW-1185">Reference proteome</keyword>
<organism evidence="1 2">
    <name type="scientific">Mortierella alpina</name>
    <name type="common">Oleaginous fungus</name>
    <name type="synonym">Mortierella renispora</name>
    <dbReference type="NCBI Taxonomy" id="64518"/>
    <lineage>
        <taxon>Eukaryota</taxon>
        <taxon>Fungi</taxon>
        <taxon>Fungi incertae sedis</taxon>
        <taxon>Mucoromycota</taxon>
        <taxon>Mortierellomycotina</taxon>
        <taxon>Mortierellomycetes</taxon>
        <taxon>Mortierellales</taxon>
        <taxon>Mortierellaceae</taxon>
        <taxon>Mortierella</taxon>
    </lineage>
</organism>
<dbReference type="SUPFAM" id="SSF52047">
    <property type="entry name" value="RNI-like"/>
    <property type="match status" value="1"/>
</dbReference>
<dbReference type="OrthoDB" id="2437929at2759"/>
<accession>A0A9P6IYK7</accession>
<gene>
    <name evidence="1" type="ORF">BGZ70_000108</name>
</gene>
<dbReference type="EMBL" id="JAAAHY010001014">
    <property type="protein sequence ID" value="KAF9953828.1"/>
    <property type="molecule type" value="Genomic_DNA"/>
</dbReference>
<dbReference type="Proteomes" id="UP000738359">
    <property type="component" value="Unassembled WGS sequence"/>
</dbReference>
<dbReference type="Gene3D" id="3.80.10.10">
    <property type="entry name" value="Ribonuclease Inhibitor"/>
    <property type="match status" value="1"/>
</dbReference>
<dbReference type="AlphaFoldDB" id="A0A9P6IYK7"/>
<sequence length="501" mass="56927">MNALRLVQQNPGLRTLEFEHCRRHYGLSHFDPQVLAALSKHPSLTKINIQLNYNHQDNSQILIAILKHLPDSLQELEFRAQWDRNSVSPWTSSEDSSRHFLEGILKPNRCLRRLTIHGTVTGRTPPRVILHLLKTASQLSELSLGLIAWEGELLLQDVVTACPSLEVLSLKNQGSQWPNRPIIGSLLSLRDVSLHMGPEFVFATCGQEVHTITELLGRSGPSLRTVHISVWNGGPSTDVIFLNLKPCTHLTSLWIEGSRVPLWTASQVPWQEDFPHLQVLKLSVQEQEDDCRAHAFKAYKETGRLEGVSEHAREVALRICALFRSLKALKDLQEVSLKWDLCATVQSLSQEVILPVLASHLDDNDDNQEGSASPTTGIEVMEFLGLTWRTLAEIHAQAASYKKLNEAWLMRPRDSQTRKPRSVQRRHGSVWADWEALGNDLCFVCKQRDLYRDCTRCYCDCGVEVYGDMETAASGQWYSNRKTYLKTGKSHHRHSLKHLWK</sequence>
<evidence type="ECO:0000313" key="2">
    <source>
        <dbReference type="Proteomes" id="UP000738359"/>
    </source>
</evidence>
<reference evidence="1" key="1">
    <citation type="journal article" date="2020" name="Fungal Divers.">
        <title>Resolving the Mortierellaceae phylogeny through synthesis of multi-gene phylogenetics and phylogenomics.</title>
        <authorList>
            <person name="Vandepol N."/>
            <person name="Liber J."/>
            <person name="Desiro A."/>
            <person name="Na H."/>
            <person name="Kennedy M."/>
            <person name="Barry K."/>
            <person name="Grigoriev I.V."/>
            <person name="Miller A.N."/>
            <person name="O'Donnell K."/>
            <person name="Stajich J.E."/>
            <person name="Bonito G."/>
        </authorList>
    </citation>
    <scope>NUCLEOTIDE SEQUENCE</scope>
    <source>
        <strain evidence="1">CK1249</strain>
    </source>
</reference>